<evidence type="ECO:0000256" key="4">
    <source>
        <dbReference type="ARBA" id="ARBA00022989"/>
    </source>
</evidence>
<evidence type="ECO:0000313" key="8">
    <source>
        <dbReference type="EMBL" id="BAC17724.1"/>
    </source>
</evidence>
<dbReference type="EMBL" id="BA000035">
    <property type="protein sequence ID" value="BAC17724.1"/>
    <property type="molecule type" value="Genomic_DNA"/>
</dbReference>
<evidence type="ECO:0000256" key="2">
    <source>
        <dbReference type="ARBA" id="ARBA00022475"/>
    </source>
</evidence>
<dbReference type="GO" id="GO:0022857">
    <property type="term" value="F:transmembrane transporter activity"/>
    <property type="evidence" value="ECO:0007669"/>
    <property type="project" value="InterPro"/>
</dbReference>
<accession>Q8FR51</accession>
<sequence>MLVFIGSCHSTKRRDLFLTPPIHTETTSPGLGFRGYASITMTVLLSFAYGLQMYATVPAFGALADEFSLDLTQIGFLVSIWFLGYAVAHVPAGFAAAAWGAKRVAVWGAFALTLSTVIFAFAQSYGMIVFSRGLGGVAMSFMAGAAFPLATAWAPAKHSRLIVGGLVNGVGFTGASALGLYVWTLLINSYGWRVSTLIAAAISLIVAVASVFLITTPRHTDELDGGHFTLKATGQVLRSRSIWAIGIGSICGYGVLFTVSQLGPGYVESEFGFSAENAGLLGALMLLLGIPAALASGVIADRARRFLPTLWIPAGLLVIMLAILPFISGAGLWIALPLVGILGSMYFSPATVAHGEYPDEISPANYSTAFGLVLSLGNIGAFLFPYVYSVATGYVGARWSWMVLAAIAAVAWFGFLFAREPRVDKADTPSDSDDQIAVSKKAYSLSR</sequence>
<keyword evidence="4 6" id="KW-1133">Transmembrane helix</keyword>
<organism evidence="8 9">
    <name type="scientific">Corynebacterium efficiens (strain DSM 44549 / YS-314 / AJ 12310 / JCM 11189 / NBRC 100395)</name>
    <dbReference type="NCBI Taxonomy" id="196164"/>
    <lineage>
        <taxon>Bacteria</taxon>
        <taxon>Bacillati</taxon>
        <taxon>Actinomycetota</taxon>
        <taxon>Actinomycetes</taxon>
        <taxon>Mycobacteriales</taxon>
        <taxon>Corynebacteriaceae</taxon>
        <taxon>Corynebacterium</taxon>
    </lineage>
</organism>
<dbReference type="HOGENOM" id="CLU_648367_0_0_11"/>
<feature type="transmembrane region" description="Helical" evidence="6">
    <location>
        <begin position="364"/>
        <end position="387"/>
    </location>
</feature>
<dbReference type="PROSITE" id="PS50850">
    <property type="entry name" value="MFS"/>
    <property type="match status" value="1"/>
</dbReference>
<dbReference type="eggNOG" id="COG2814">
    <property type="taxonomic scope" value="Bacteria"/>
</dbReference>
<keyword evidence="3 6" id="KW-0812">Transmembrane</keyword>
<dbReference type="Proteomes" id="UP000001409">
    <property type="component" value="Chromosome"/>
</dbReference>
<evidence type="ECO:0000256" key="3">
    <source>
        <dbReference type="ARBA" id="ARBA00022692"/>
    </source>
</evidence>
<feature type="transmembrane region" description="Helical" evidence="6">
    <location>
        <begin position="399"/>
        <end position="418"/>
    </location>
</feature>
<feature type="transmembrane region" description="Helical" evidence="6">
    <location>
        <begin position="161"/>
        <end position="184"/>
    </location>
</feature>
<dbReference type="SUPFAM" id="SSF103473">
    <property type="entry name" value="MFS general substrate transporter"/>
    <property type="match status" value="1"/>
</dbReference>
<feature type="transmembrane region" description="Helical" evidence="6">
    <location>
        <begin position="241"/>
        <end position="259"/>
    </location>
</feature>
<name>Q8FR51_COREF</name>
<keyword evidence="9" id="KW-1185">Reference proteome</keyword>
<dbReference type="InterPro" id="IPR011701">
    <property type="entry name" value="MFS"/>
</dbReference>
<evidence type="ECO:0000256" key="1">
    <source>
        <dbReference type="ARBA" id="ARBA00004651"/>
    </source>
</evidence>
<feature type="transmembrane region" description="Helical" evidence="6">
    <location>
        <begin position="104"/>
        <end position="122"/>
    </location>
</feature>
<proteinExistence type="predicted"/>
<dbReference type="GO" id="GO:0005886">
    <property type="term" value="C:plasma membrane"/>
    <property type="evidence" value="ECO:0007669"/>
    <property type="project" value="UniProtKB-SubCell"/>
</dbReference>
<feature type="transmembrane region" description="Helical" evidence="6">
    <location>
        <begin position="74"/>
        <end position="97"/>
    </location>
</feature>
<dbReference type="AlphaFoldDB" id="Q8FR51"/>
<evidence type="ECO:0000313" key="9">
    <source>
        <dbReference type="Proteomes" id="UP000001409"/>
    </source>
</evidence>
<dbReference type="InterPro" id="IPR050189">
    <property type="entry name" value="MFS_Efflux_Transporters"/>
</dbReference>
<feature type="transmembrane region" description="Helical" evidence="6">
    <location>
        <begin position="333"/>
        <end position="352"/>
    </location>
</feature>
<dbReference type="InterPro" id="IPR036259">
    <property type="entry name" value="MFS_trans_sf"/>
</dbReference>
<comment type="subcellular location">
    <subcellularLocation>
        <location evidence="1">Cell membrane</location>
        <topology evidence="1">Multi-pass membrane protein</topology>
    </subcellularLocation>
</comment>
<feature type="transmembrane region" description="Helical" evidence="6">
    <location>
        <begin position="306"/>
        <end position="327"/>
    </location>
</feature>
<feature type="transmembrane region" description="Helical" evidence="6">
    <location>
        <begin position="134"/>
        <end position="154"/>
    </location>
</feature>
<dbReference type="Pfam" id="PF07690">
    <property type="entry name" value="MFS_1"/>
    <property type="match status" value="1"/>
</dbReference>
<feature type="transmembrane region" description="Helical" evidence="6">
    <location>
        <begin position="190"/>
        <end position="214"/>
    </location>
</feature>
<keyword evidence="2" id="KW-1003">Cell membrane</keyword>
<protein>
    <recommendedName>
        <fullName evidence="7">Major facilitator superfamily (MFS) profile domain-containing protein</fullName>
    </recommendedName>
</protein>
<dbReference type="PANTHER" id="PTHR43124:SF3">
    <property type="entry name" value="CHLORAMPHENICOL EFFLUX PUMP RV0191"/>
    <property type="match status" value="1"/>
</dbReference>
<evidence type="ECO:0000259" key="7">
    <source>
        <dbReference type="PROSITE" id="PS50850"/>
    </source>
</evidence>
<dbReference type="InterPro" id="IPR020846">
    <property type="entry name" value="MFS_dom"/>
</dbReference>
<dbReference type="Gene3D" id="1.20.1250.20">
    <property type="entry name" value="MFS general substrate transporter like domains"/>
    <property type="match status" value="2"/>
</dbReference>
<reference evidence="8 9" key="1">
    <citation type="journal article" date="2003" name="Genome Res.">
        <title>Comparative complete genome sequence analysis of the amino acid replacements responsible for the thermostability of Corynebacterium efficiens.</title>
        <authorList>
            <person name="Nishio Y."/>
            <person name="Nakamura Y."/>
            <person name="Kawarabayasi Y."/>
            <person name="Usuda Y."/>
            <person name="Kimura E."/>
            <person name="Sugimoto S."/>
            <person name="Matsui K."/>
            <person name="Yamagishi A."/>
            <person name="Kikuchi H."/>
            <person name="Ikeo K."/>
            <person name="Gojobori T."/>
        </authorList>
    </citation>
    <scope>NUCLEOTIDE SEQUENCE [LARGE SCALE GENOMIC DNA]</scope>
    <source>
        <strain evidence="9">DSM 44549 / YS-314 / AJ 12310 / JCM 11189 / NBRC 100395</strain>
    </source>
</reference>
<evidence type="ECO:0000256" key="6">
    <source>
        <dbReference type="SAM" id="Phobius"/>
    </source>
</evidence>
<dbReference type="PANTHER" id="PTHR43124">
    <property type="entry name" value="PURINE EFFLUX PUMP PBUE"/>
    <property type="match status" value="1"/>
</dbReference>
<evidence type="ECO:0000256" key="5">
    <source>
        <dbReference type="ARBA" id="ARBA00023136"/>
    </source>
</evidence>
<feature type="transmembrane region" description="Helical" evidence="6">
    <location>
        <begin position="279"/>
        <end position="299"/>
    </location>
</feature>
<feature type="transmembrane region" description="Helical" evidence="6">
    <location>
        <begin position="35"/>
        <end position="54"/>
    </location>
</feature>
<dbReference type="KEGG" id="cef:CE0914"/>
<feature type="domain" description="Major facilitator superfamily (MFS) profile" evidence="7">
    <location>
        <begin position="38"/>
        <end position="423"/>
    </location>
</feature>
<keyword evidence="5 6" id="KW-0472">Membrane</keyword>